<proteinExistence type="predicted"/>
<dbReference type="Pfam" id="PF22770">
    <property type="entry name" value="POP1_C"/>
    <property type="match status" value="1"/>
</dbReference>
<dbReference type="WBParaSite" id="PDA_v2.g22574.t1">
    <property type="protein sequence ID" value="PDA_v2.g22574.t1"/>
    <property type="gene ID" value="PDA_v2.g22574"/>
</dbReference>
<feature type="domain" description="POPLD" evidence="1">
    <location>
        <begin position="71"/>
        <end position="135"/>
    </location>
</feature>
<keyword evidence="3" id="KW-1185">Reference proteome</keyword>
<sequence length="284" mass="32833">MFSKKKNLLHFQDPNLKFEEIPQARITLYGPKVLVKVIEPLNITKTENDGKTFSFDFIYRVHAPESVIDIPLGITDEQNLQTFYGKFSFSDDCPDFINPSLLSLETKEMQDQHNRRPKNRRVKYKTLSSDNPFNFESDKILKPPSDLIPVKIVPLGKGVPQRYSFIYSKVDGPTEDEKSLEDIEMDNDEEETTQPPSKRVTIDEVPLLTTPVSNFTKIIPMPRLFEVEIKPKLSRGIKRRSKKKAEKRREIIVKDERNVEKSKDSKIPQGTVIGRIVRGLRWSS</sequence>
<evidence type="ECO:0000313" key="3">
    <source>
        <dbReference type="Proteomes" id="UP000887578"/>
    </source>
</evidence>
<reference evidence="4" key="1">
    <citation type="submission" date="2022-11" db="UniProtKB">
        <authorList>
            <consortium name="WormBaseParasite"/>
        </authorList>
    </citation>
    <scope>IDENTIFICATION</scope>
</reference>
<accession>A0A914Q182</accession>
<organism evidence="3 4">
    <name type="scientific">Panagrolaimus davidi</name>
    <dbReference type="NCBI Taxonomy" id="227884"/>
    <lineage>
        <taxon>Eukaryota</taxon>
        <taxon>Metazoa</taxon>
        <taxon>Ecdysozoa</taxon>
        <taxon>Nematoda</taxon>
        <taxon>Chromadorea</taxon>
        <taxon>Rhabditida</taxon>
        <taxon>Tylenchina</taxon>
        <taxon>Panagrolaimomorpha</taxon>
        <taxon>Panagrolaimoidea</taxon>
        <taxon>Panagrolaimidae</taxon>
        <taxon>Panagrolaimus</taxon>
    </lineage>
</organism>
<evidence type="ECO:0000259" key="2">
    <source>
        <dbReference type="Pfam" id="PF22770"/>
    </source>
</evidence>
<protein>
    <submittedName>
        <fullName evidence="4">Uncharacterized protein</fullName>
    </submittedName>
</protein>
<dbReference type="InterPro" id="IPR055079">
    <property type="entry name" value="POP1_C"/>
</dbReference>
<dbReference type="AlphaFoldDB" id="A0A914Q182"/>
<evidence type="ECO:0000259" key="1">
    <source>
        <dbReference type="Pfam" id="PF08170"/>
    </source>
</evidence>
<name>A0A914Q182_9BILA</name>
<dbReference type="InterPro" id="IPR012590">
    <property type="entry name" value="POPLD_dom"/>
</dbReference>
<dbReference type="Proteomes" id="UP000887578">
    <property type="component" value="Unplaced"/>
</dbReference>
<evidence type="ECO:0000313" key="4">
    <source>
        <dbReference type="WBParaSite" id="PDA_v2.g22574.t1"/>
    </source>
</evidence>
<feature type="domain" description="POP1 C-terminal" evidence="2">
    <location>
        <begin position="147"/>
        <end position="279"/>
    </location>
</feature>
<dbReference type="Pfam" id="PF08170">
    <property type="entry name" value="POPLD"/>
    <property type="match status" value="1"/>
</dbReference>